<protein>
    <submittedName>
        <fullName evidence="2">Uncharacterized protein</fullName>
    </submittedName>
</protein>
<evidence type="ECO:0000256" key="1">
    <source>
        <dbReference type="SAM" id="MobiDB-lite"/>
    </source>
</evidence>
<organism evidence="2 3">
    <name type="scientific">Porites lobata</name>
    <dbReference type="NCBI Taxonomy" id="104759"/>
    <lineage>
        <taxon>Eukaryota</taxon>
        <taxon>Metazoa</taxon>
        <taxon>Cnidaria</taxon>
        <taxon>Anthozoa</taxon>
        <taxon>Hexacorallia</taxon>
        <taxon>Scleractinia</taxon>
        <taxon>Fungiina</taxon>
        <taxon>Poritidae</taxon>
        <taxon>Porites</taxon>
    </lineage>
</organism>
<feature type="region of interest" description="Disordered" evidence="1">
    <location>
        <begin position="139"/>
        <end position="162"/>
    </location>
</feature>
<sequence length="185" mass="20580">MCPTFITASLEESEDVTTACQVVDANVALRSTAVRVQTIYQKDDILAVRHNRRREISPFWLAVLLEDVQIEVNGGNFVQQRVSLKWLNQTSDLLTYTSGDVCNGNSPKCILTRVLDFSSDGSDIILTTEEDNRLCRIANGDYGDDDDNENETAPPTAEDEGEVSLPIRLPGVSLSGRRTTRFILR</sequence>
<dbReference type="Proteomes" id="UP001159405">
    <property type="component" value="Unassembled WGS sequence"/>
</dbReference>
<name>A0ABN8QMB0_9CNID</name>
<reference evidence="2 3" key="1">
    <citation type="submission" date="2022-05" db="EMBL/GenBank/DDBJ databases">
        <authorList>
            <consortium name="Genoscope - CEA"/>
            <person name="William W."/>
        </authorList>
    </citation>
    <scope>NUCLEOTIDE SEQUENCE [LARGE SCALE GENOMIC DNA]</scope>
</reference>
<dbReference type="EMBL" id="CALNXK010000140">
    <property type="protein sequence ID" value="CAH3167249.1"/>
    <property type="molecule type" value="Genomic_DNA"/>
</dbReference>
<proteinExistence type="predicted"/>
<comment type="caution">
    <text evidence="2">The sequence shown here is derived from an EMBL/GenBank/DDBJ whole genome shotgun (WGS) entry which is preliminary data.</text>
</comment>
<gene>
    <name evidence="2" type="ORF">PLOB_00008681</name>
</gene>
<evidence type="ECO:0000313" key="2">
    <source>
        <dbReference type="EMBL" id="CAH3167249.1"/>
    </source>
</evidence>
<accession>A0ABN8QMB0</accession>
<evidence type="ECO:0000313" key="3">
    <source>
        <dbReference type="Proteomes" id="UP001159405"/>
    </source>
</evidence>
<keyword evidence="3" id="KW-1185">Reference proteome</keyword>